<reference evidence="2 3" key="1">
    <citation type="journal article" date="2009" name="Stand. Genomic Sci.">
        <title>Complete genome sequence of Dyadobacter fermentans type strain (NS114).</title>
        <authorList>
            <person name="Lang E."/>
            <person name="Lapidus A."/>
            <person name="Chertkov O."/>
            <person name="Brettin T."/>
            <person name="Detter J.C."/>
            <person name="Han C."/>
            <person name="Copeland A."/>
            <person name="Glavina Del Rio T."/>
            <person name="Nolan M."/>
            <person name="Chen F."/>
            <person name="Lucas S."/>
            <person name="Tice H."/>
            <person name="Cheng J.F."/>
            <person name="Land M."/>
            <person name="Hauser L."/>
            <person name="Chang Y.J."/>
            <person name="Jeffries C.D."/>
            <person name="Kopitz M."/>
            <person name="Bruce D."/>
            <person name="Goodwin L."/>
            <person name="Pitluck S."/>
            <person name="Ovchinnikova G."/>
            <person name="Pati A."/>
            <person name="Ivanova N."/>
            <person name="Mavrommatis K."/>
            <person name="Chen A."/>
            <person name="Palaniappan K."/>
            <person name="Chain P."/>
            <person name="Bristow J."/>
            <person name="Eisen J.A."/>
            <person name="Markowitz V."/>
            <person name="Hugenholtz P."/>
            <person name="Goker M."/>
            <person name="Rohde M."/>
            <person name="Kyrpides N.C."/>
            <person name="Klenk H.P."/>
        </authorList>
    </citation>
    <scope>NUCLEOTIDE SEQUENCE [LARGE SCALE GENOMIC DNA]</scope>
    <source>
        <strain evidence="3">ATCC 700827 / DSM 18053 / CIP 107007 / KCTC 52180 / NS114</strain>
    </source>
</reference>
<feature type="transmembrane region" description="Helical" evidence="1">
    <location>
        <begin position="71"/>
        <end position="94"/>
    </location>
</feature>
<keyword evidence="1" id="KW-1133">Transmembrane helix</keyword>
<evidence type="ECO:0000313" key="3">
    <source>
        <dbReference type="Proteomes" id="UP000002011"/>
    </source>
</evidence>
<feature type="transmembrane region" description="Helical" evidence="1">
    <location>
        <begin position="43"/>
        <end position="65"/>
    </location>
</feature>
<sequence length="100" mass="11055">MLSKYFSRPAFYILFAVFATMYYFSMLCAIAQDDGTTANKPALDLVADVFYLFQFPIAVIASKLISDHPAVTIIGSALNLALYSLLTTLLIGYVTKRKGK</sequence>
<keyword evidence="1" id="KW-0812">Transmembrane</keyword>
<dbReference type="HOGENOM" id="CLU_2301355_0_0_10"/>
<dbReference type="KEGG" id="dfe:Dfer_4251"/>
<organism evidence="2 3">
    <name type="scientific">Dyadobacter fermentans (strain ATCC 700827 / DSM 18053 / CIP 107007 / KCTC 52180 / NS114)</name>
    <dbReference type="NCBI Taxonomy" id="471854"/>
    <lineage>
        <taxon>Bacteria</taxon>
        <taxon>Pseudomonadati</taxon>
        <taxon>Bacteroidota</taxon>
        <taxon>Cytophagia</taxon>
        <taxon>Cytophagales</taxon>
        <taxon>Spirosomataceae</taxon>
        <taxon>Dyadobacter</taxon>
    </lineage>
</organism>
<proteinExistence type="predicted"/>
<feature type="transmembrane region" description="Helical" evidence="1">
    <location>
        <begin position="12"/>
        <end position="31"/>
    </location>
</feature>
<accession>C6W0Z8</accession>
<dbReference type="AlphaFoldDB" id="C6W0Z8"/>
<evidence type="ECO:0000313" key="2">
    <source>
        <dbReference type="EMBL" id="ACT95453.1"/>
    </source>
</evidence>
<gene>
    <name evidence="2" type="ordered locus">Dfer_4251</name>
</gene>
<name>C6W0Z8_DYAFD</name>
<dbReference type="STRING" id="471854.Dfer_4251"/>
<evidence type="ECO:0000256" key="1">
    <source>
        <dbReference type="SAM" id="Phobius"/>
    </source>
</evidence>
<dbReference type="EMBL" id="CP001619">
    <property type="protein sequence ID" value="ACT95453.1"/>
    <property type="molecule type" value="Genomic_DNA"/>
</dbReference>
<dbReference type="Proteomes" id="UP000002011">
    <property type="component" value="Chromosome"/>
</dbReference>
<protein>
    <submittedName>
        <fullName evidence="2">Uncharacterized protein</fullName>
    </submittedName>
</protein>
<keyword evidence="3" id="KW-1185">Reference proteome</keyword>
<keyword evidence="1" id="KW-0472">Membrane</keyword>